<dbReference type="Gene3D" id="1.10.10.1320">
    <property type="entry name" value="Anti-sigma factor, zinc-finger domain"/>
    <property type="match status" value="1"/>
</dbReference>
<dbReference type="AlphaFoldDB" id="A0A1M4WHW4"/>
<evidence type="ECO:0000256" key="1">
    <source>
        <dbReference type="SAM" id="Phobius"/>
    </source>
</evidence>
<evidence type="ECO:0000313" key="2">
    <source>
        <dbReference type="EMBL" id="SHE80643.1"/>
    </source>
</evidence>
<reference evidence="3" key="1">
    <citation type="submission" date="2016-11" db="EMBL/GenBank/DDBJ databases">
        <authorList>
            <person name="Varghese N."/>
            <person name="Submissions S."/>
        </authorList>
    </citation>
    <scope>NUCLEOTIDE SEQUENCE [LARGE SCALE GENOMIC DNA]</scope>
    <source>
        <strain evidence="3">DSM 19514</strain>
    </source>
</reference>
<feature type="transmembrane region" description="Helical" evidence="1">
    <location>
        <begin position="98"/>
        <end position="118"/>
    </location>
</feature>
<dbReference type="RefSeq" id="WP_072791264.1">
    <property type="nucleotide sequence ID" value="NZ_FQUL01000025.1"/>
</dbReference>
<keyword evidence="1" id="KW-1133">Transmembrane helix</keyword>
<gene>
    <name evidence="2" type="ORF">SAMN02745225_01678</name>
</gene>
<keyword evidence="3" id="KW-1185">Reference proteome</keyword>
<dbReference type="OrthoDB" id="5242431at2"/>
<evidence type="ECO:0000313" key="3">
    <source>
        <dbReference type="Proteomes" id="UP000184295"/>
    </source>
</evidence>
<organism evidence="2 3">
    <name type="scientific">Ferrithrix thermotolerans DSM 19514</name>
    <dbReference type="NCBI Taxonomy" id="1121881"/>
    <lineage>
        <taxon>Bacteria</taxon>
        <taxon>Bacillati</taxon>
        <taxon>Actinomycetota</taxon>
        <taxon>Acidimicrobiia</taxon>
        <taxon>Acidimicrobiales</taxon>
        <taxon>Acidimicrobiaceae</taxon>
        <taxon>Ferrithrix</taxon>
    </lineage>
</organism>
<dbReference type="Proteomes" id="UP000184295">
    <property type="component" value="Unassembled WGS sequence"/>
</dbReference>
<protein>
    <recommendedName>
        <fullName evidence="4">Zinc-finger</fullName>
    </recommendedName>
</protein>
<keyword evidence="1" id="KW-0812">Transmembrane</keyword>
<accession>A0A1M4WHW4</accession>
<dbReference type="STRING" id="1121881.SAMN02745225_01678"/>
<keyword evidence="1" id="KW-0472">Membrane</keyword>
<proteinExistence type="predicted"/>
<name>A0A1M4WHW4_9ACTN</name>
<evidence type="ECO:0008006" key="4">
    <source>
        <dbReference type="Google" id="ProtNLM"/>
    </source>
</evidence>
<sequence length="224" mass="24563">MSVHKPCEFSFELAPYILGELDVEEASLMQRHIEGCDICVEDLQELCEAVAFIEDSSLSGTISEVSPRLGLTRTDAAIEPLPNLYKASPIYRSGLSRLVTAIVAVAAVVVGFIGGSLYSHPNSKSVVLLRDTKNVGYSTLTLQHMSWGTEMTFTLHKLPKVPEIGAWVKLASGSKTTLCWWPLNADQRSGVFVTSTPLSYAEIKAVGITTRSSRALWWYPVKDL</sequence>
<dbReference type="InterPro" id="IPR041916">
    <property type="entry name" value="Anti_sigma_zinc_sf"/>
</dbReference>
<dbReference type="EMBL" id="FQUL01000025">
    <property type="protein sequence ID" value="SHE80643.1"/>
    <property type="molecule type" value="Genomic_DNA"/>
</dbReference>